<dbReference type="InterPro" id="IPR036873">
    <property type="entry name" value="Rhodanese-like_dom_sf"/>
</dbReference>
<dbReference type="PROSITE" id="PS51257">
    <property type="entry name" value="PROKAR_LIPOPROTEIN"/>
    <property type="match status" value="1"/>
</dbReference>
<dbReference type="PANTHER" id="PTHR43429">
    <property type="entry name" value="PYRIDINE NUCLEOTIDE-DISULFIDE OXIDOREDUCTASE DOMAIN-CONTAINING"/>
    <property type="match status" value="1"/>
</dbReference>
<dbReference type="RefSeq" id="WP_345924902.1">
    <property type="nucleotide sequence ID" value="NZ_JBDIVF010000002.1"/>
</dbReference>
<comment type="caution">
    <text evidence="8">The sequence shown here is derived from an EMBL/GenBank/DDBJ whole genome shotgun (WGS) entry which is preliminary data.</text>
</comment>
<dbReference type="InterPro" id="IPR001763">
    <property type="entry name" value="Rhodanese-like_dom"/>
</dbReference>
<name>A0ABV2CPM7_9RHOO</name>
<dbReference type="Pfam" id="PF00581">
    <property type="entry name" value="Rhodanese"/>
    <property type="match status" value="1"/>
</dbReference>
<reference evidence="8 9" key="1">
    <citation type="submission" date="2024-07" db="EMBL/GenBank/DDBJ databases">
        <title>Uliginosibacterium paludis KCTC:42655.</title>
        <authorList>
            <person name="Kim M.K."/>
        </authorList>
    </citation>
    <scope>NUCLEOTIDE SEQUENCE [LARGE SCALE GENOMIC DNA]</scope>
    <source>
        <strain evidence="8 9">KCTC 42655</strain>
    </source>
</reference>
<accession>A0ABV2CPM7</accession>
<keyword evidence="3" id="KW-0285">Flavoprotein</keyword>
<dbReference type="SMART" id="SM00450">
    <property type="entry name" value="RHOD"/>
    <property type="match status" value="1"/>
</dbReference>
<evidence type="ECO:0000313" key="8">
    <source>
        <dbReference type="EMBL" id="MET1489773.1"/>
    </source>
</evidence>
<dbReference type="Pfam" id="PF07992">
    <property type="entry name" value="Pyr_redox_2"/>
    <property type="match status" value="1"/>
</dbReference>
<dbReference type="PROSITE" id="PS50206">
    <property type="entry name" value="RHODANESE_3"/>
    <property type="match status" value="1"/>
</dbReference>
<keyword evidence="5" id="KW-0560">Oxidoreductase</keyword>
<dbReference type="InterPro" id="IPR023753">
    <property type="entry name" value="FAD/NAD-binding_dom"/>
</dbReference>
<evidence type="ECO:0000256" key="3">
    <source>
        <dbReference type="ARBA" id="ARBA00022630"/>
    </source>
</evidence>
<dbReference type="Gene3D" id="3.40.250.10">
    <property type="entry name" value="Rhodanese-like domain"/>
    <property type="match status" value="1"/>
</dbReference>
<feature type="domain" description="Rhodanese" evidence="7">
    <location>
        <begin position="464"/>
        <end position="549"/>
    </location>
</feature>
<dbReference type="SUPFAM" id="SSF55424">
    <property type="entry name" value="FAD/NAD-linked reductases, dimerisation (C-terminal) domain"/>
    <property type="match status" value="1"/>
</dbReference>
<dbReference type="Pfam" id="PF02852">
    <property type="entry name" value="Pyr_redox_dim"/>
    <property type="match status" value="1"/>
</dbReference>
<dbReference type="PANTHER" id="PTHR43429:SF1">
    <property type="entry name" value="NAD(P)H SULFUR OXIDOREDUCTASE (COA-DEPENDENT)"/>
    <property type="match status" value="1"/>
</dbReference>
<evidence type="ECO:0000256" key="1">
    <source>
        <dbReference type="ARBA" id="ARBA00001974"/>
    </source>
</evidence>
<evidence type="ECO:0000313" key="9">
    <source>
        <dbReference type="Proteomes" id="UP001548590"/>
    </source>
</evidence>
<dbReference type="PRINTS" id="PR00411">
    <property type="entry name" value="PNDRDTASEI"/>
</dbReference>
<protein>
    <submittedName>
        <fullName evidence="8">FAD-dependent oxidoreductase</fullName>
    </submittedName>
</protein>
<keyword evidence="9" id="KW-1185">Reference proteome</keyword>
<comment type="similarity">
    <text evidence="2">Belongs to the class-III pyridine nucleotide-disulfide oxidoreductase family.</text>
</comment>
<dbReference type="InterPro" id="IPR016156">
    <property type="entry name" value="FAD/NAD-linked_Rdtase_dimer_sf"/>
</dbReference>
<evidence type="ECO:0000256" key="6">
    <source>
        <dbReference type="ARBA" id="ARBA00023284"/>
    </source>
</evidence>
<evidence type="ECO:0000259" key="7">
    <source>
        <dbReference type="PROSITE" id="PS50206"/>
    </source>
</evidence>
<evidence type="ECO:0000256" key="5">
    <source>
        <dbReference type="ARBA" id="ARBA00023002"/>
    </source>
</evidence>
<dbReference type="SUPFAM" id="SSF51905">
    <property type="entry name" value="FAD/NAD(P)-binding domain"/>
    <property type="match status" value="2"/>
</dbReference>
<gene>
    <name evidence="8" type="ORF">ABVT11_08025</name>
</gene>
<evidence type="ECO:0000256" key="4">
    <source>
        <dbReference type="ARBA" id="ARBA00022827"/>
    </source>
</evidence>
<keyword evidence="4" id="KW-0274">FAD</keyword>
<dbReference type="Gene3D" id="3.50.50.60">
    <property type="entry name" value="FAD/NAD(P)-binding domain"/>
    <property type="match status" value="2"/>
</dbReference>
<comment type="cofactor">
    <cofactor evidence="1">
        <name>FAD</name>
        <dbReference type="ChEBI" id="CHEBI:57692"/>
    </cofactor>
</comment>
<dbReference type="SUPFAM" id="SSF52821">
    <property type="entry name" value="Rhodanese/Cell cycle control phosphatase"/>
    <property type="match status" value="1"/>
</dbReference>
<proteinExistence type="inferred from homology"/>
<dbReference type="InterPro" id="IPR050260">
    <property type="entry name" value="FAD-bd_OxRdtase"/>
</dbReference>
<dbReference type="InterPro" id="IPR036188">
    <property type="entry name" value="FAD/NAD-bd_sf"/>
</dbReference>
<evidence type="ECO:0000256" key="2">
    <source>
        <dbReference type="ARBA" id="ARBA00009130"/>
    </source>
</evidence>
<organism evidence="8 9">
    <name type="scientific">Uliginosibacterium paludis</name>
    <dbReference type="NCBI Taxonomy" id="1615952"/>
    <lineage>
        <taxon>Bacteria</taxon>
        <taxon>Pseudomonadati</taxon>
        <taxon>Pseudomonadota</taxon>
        <taxon>Betaproteobacteria</taxon>
        <taxon>Rhodocyclales</taxon>
        <taxon>Zoogloeaceae</taxon>
        <taxon>Uliginosibacterium</taxon>
    </lineage>
</organism>
<dbReference type="PRINTS" id="PR00368">
    <property type="entry name" value="FADPNR"/>
</dbReference>
<dbReference type="Proteomes" id="UP001548590">
    <property type="component" value="Unassembled WGS sequence"/>
</dbReference>
<sequence length="554" mass="58438">MNPPLRLLVIGGVAAGASCAARARRLDEHASIIMLDRGPDVSFANCGLPYHIGGEIAERGALAVQTPAGLKSLLNLDVRTGCEALRIDRAGKRVEVRQVADGHCEWISYDKLMLAPGASPLRPALPGIDDARVHTLRNLQDMDRILAAAGTARRAVVIGAGFIGIEMAEQLRHRGLAVQLVELQEQVLPQLDAPMSALLASELQRQGVTVMTGERVTAFEPADAVLHCRLASGRVLEADLVILSIGVQPETTLAREAGLALGPRGHILVDEFMRTSDPDIHAAGDAVLTRDRIDGSAVSVPLGGPANRQGRVAADCMLLGDRARPYPGSLGTAIVRAFDVVAGITGWSEKRLLAAGKAHDSITVNAEHHAGYYPGAKPMSLKILWEPDTGRLLGAQATGFEGVDKRLDVLATALAGGMTVDDLCHLELAYAPPFGSAKDIVNLAGFAACNKRDGLVTPAASLPADANVQVLDVRPKALAEAFPVPGGAINIPFPALRASLDRLDPRRPVVTVCAFGKMSYFAARILAQQGFEVRSFAGGMRGNVDPRSPGKMPG</sequence>
<dbReference type="EMBL" id="JBEWLZ010000003">
    <property type="protein sequence ID" value="MET1489773.1"/>
    <property type="molecule type" value="Genomic_DNA"/>
</dbReference>
<dbReference type="InterPro" id="IPR004099">
    <property type="entry name" value="Pyr_nucl-diS_OxRdtase_dimer"/>
</dbReference>
<keyword evidence="6" id="KW-0676">Redox-active center</keyword>